<evidence type="ECO:0000313" key="3">
    <source>
        <dbReference type="Proteomes" id="UP000605846"/>
    </source>
</evidence>
<proteinExistence type="predicted"/>
<dbReference type="OrthoDB" id="10488775at2759"/>
<dbReference type="AlphaFoldDB" id="A0A8H7ETX6"/>
<reference evidence="2" key="1">
    <citation type="submission" date="2020-01" db="EMBL/GenBank/DDBJ databases">
        <title>Genome Sequencing of Three Apophysomyces-Like Fungal Strains Confirms a Novel Fungal Genus in the Mucoromycota with divergent Burkholderia-like Endosymbiotic Bacteria.</title>
        <authorList>
            <person name="Stajich J.E."/>
            <person name="Macias A.M."/>
            <person name="Carter-House D."/>
            <person name="Lovett B."/>
            <person name="Kasson L.R."/>
            <person name="Berry K."/>
            <person name="Grigoriev I."/>
            <person name="Chang Y."/>
            <person name="Spatafora J."/>
            <person name="Kasson M.T."/>
        </authorList>
    </citation>
    <scope>NUCLEOTIDE SEQUENCE</scope>
    <source>
        <strain evidence="2">NRRL A-21654</strain>
    </source>
</reference>
<dbReference type="EMBL" id="JABAYA010000065">
    <property type="protein sequence ID" value="KAF7727101.1"/>
    <property type="molecule type" value="Genomic_DNA"/>
</dbReference>
<sequence>MAYLSSALPLDTPHSNTAFDSVISELDQTVTSTPTTTPATSLPSSPINALAKEVESLETQLNNNTPLDQIRTQWTSFTQQFVDQSPKTAEYINAMNEIISRFSSAEEWKHLAEALKTRVENNQPIPTSTQAAHQNQATW</sequence>
<gene>
    <name evidence="2" type="ORF">EC973_008064</name>
</gene>
<feature type="region of interest" description="Disordered" evidence="1">
    <location>
        <begin position="120"/>
        <end position="139"/>
    </location>
</feature>
<name>A0A8H7ETX6_9FUNG</name>
<comment type="caution">
    <text evidence="2">The sequence shown here is derived from an EMBL/GenBank/DDBJ whole genome shotgun (WGS) entry which is preliminary data.</text>
</comment>
<organism evidence="2 3">
    <name type="scientific">Apophysomyces ossiformis</name>
    <dbReference type="NCBI Taxonomy" id="679940"/>
    <lineage>
        <taxon>Eukaryota</taxon>
        <taxon>Fungi</taxon>
        <taxon>Fungi incertae sedis</taxon>
        <taxon>Mucoromycota</taxon>
        <taxon>Mucoromycotina</taxon>
        <taxon>Mucoromycetes</taxon>
        <taxon>Mucorales</taxon>
        <taxon>Mucorineae</taxon>
        <taxon>Mucoraceae</taxon>
        <taxon>Apophysomyces</taxon>
    </lineage>
</organism>
<keyword evidence="3" id="KW-1185">Reference proteome</keyword>
<accession>A0A8H7ETX6</accession>
<evidence type="ECO:0000313" key="2">
    <source>
        <dbReference type="EMBL" id="KAF7727101.1"/>
    </source>
</evidence>
<dbReference type="Proteomes" id="UP000605846">
    <property type="component" value="Unassembled WGS sequence"/>
</dbReference>
<protein>
    <submittedName>
        <fullName evidence="2">Uncharacterized protein</fullName>
    </submittedName>
</protein>
<evidence type="ECO:0000256" key="1">
    <source>
        <dbReference type="SAM" id="MobiDB-lite"/>
    </source>
</evidence>